<keyword evidence="4" id="KW-1185">Reference proteome</keyword>
<accession>A0ABT6H3V4</accession>
<evidence type="ECO:0000256" key="1">
    <source>
        <dbReference type="SAM" id="Phobius"/>
    </source>
</evidence>
<organism evidence="3 4">
    <name type="scientific">Ectobacillus antri</name>
    <dbReference type="NCBI Taxonomy" id="2486280"/>
    <lineage>
        <taxon>Bacteria</taxon>
        <taxon>Bacillati</taxon>
        <taxon>Bacillota</taxon>
        <taxon>Bacilli</taxon>
        <taxon>Bacillales</taxon>
        <taxon>Bacillaceae</taxon>
        <taxon>Ectobacillus</taxon>
    </lineage>
</organism>
<dbReference type="EMBL" id="JARULN010000002">
    <property type="protein sequence ID" value="MDG5753101.1"/>
    <property type="molecule type" value="Genomic_DNA"/>
</dbReference>
<keyword evidence="1" id="KW-1133">Transmembrane helix</keyword>
<evidence type="ECO:0000313" key="3">
    <source>
        <dbReference type="EMBL" id="MDG5753101.1"/>
    </source>
</evidence>
<dbReference type="InterPro" id="IPR006976">
    <property type="entry name" value="VanZ-like"/>
</dbReference>
<dbReference type="Pfam" id="PF04892">
    <property type="entry name" value="VanZ"/>
    <property type="match status" value="1"/>
</dbReference>
<comment type="caution">
    <text evidence="3">The sequence shown here is derived from an EMBL/GenBank/DDBJ whole genome shotgun (WGS) entry which is preliminary data.</text>
</comment>
<dbReference type="Proteomes" id="UP001218246">
    <property type="component" value="Unassembled WGS sequence"/>
</dbReference>
<gene>
    <name evidence="3" type="ORF">P6P90_03695</name>
</gene>
<name>A0ABT6H3V4_9BACI</name>
<feature type="transmembrane region" description="Helical" evidence="1">
    <location>
        <begin position="99"/>
        <end position="121"/>
    </location>
</feature>
<reference evidence="3 4" key="1">
    <citation type="submission" date="2023-04" db="EMBL/GenBank/DDBJ databases">
        <title>Ectobacillus antri isolated from activated sludge.</title>
        <authorList>
            <person name="Yan P."/>
            <person name="Liu X."/>
        </authorList>
    </citation>
    <scope>NUCLEOTIDE SEQUENCE [LARGE SCALE GENOMIC DNA]</scope>
    <source>
        <strain evidence="3 4">C18H</strain>
    </source>
</reference>
<dbReference type="InterPro" id="IPR053150">
    <property type="entry name" value="Teicoplanin_resist-assoc"/>
</dbReference>
<dbReference type="PANTHER" id="PTHR36834">
    <property type="entry name" value="MEMBRANE PROTEIN-RELATED"/>
    <property type="match status" value="1"/>
</dbReference>
<feature type="transmembrane region" description="Helical" evidence="1">
    <location>
        <begin position="9"/>
        <end position="32"/>
    </location>
</feature>
<feature type="domain" description="VanZ-like" evidence="2">
    <location>
        <begin position="13"/>
        <end position="142"/>
    </location>
</feature>
<dbReference type="RefSeq" id="WP_164464182.1">
    <property type="nucleotide sequence ID" value="NZ_JARRRY010000001.1"/>
</dbReference>
<evidence type="ECO:0000259" key="2">
    <source>
        <dbReference type="Pfam" id="PF04892"/>
    </source>
</evidence>
<keyword evidence="1" id="KW-0472">Membrane</keyword>
<evidence type="ECO:0000313" key="4">
    <source>
        <dbReference type="Proteomes" id="UP001218246"/>
    </source>
</evidence>
<dbReference type="PANTHER" id="PTHR36834:SF1">
    <property type="entry name" value="INTEGRAL MEMBRANE PROTEIN"/>
    <property type="match status" value="1"/>
</dbReference>
<feature type="transmembrane region" description="Helical" evidence="1">
    <location>
        <begin position="127"/>
        <end position="147"/>
    </location>
</feature>
<feature type="transmembrane region" description="Helical" evidence="1">
    <location>
        <begin position="68"/>
        <end position="90"/>
    </location>
</feature>
<sequence length="157" mass="18206">MKLVSNKYIIILFCFYITLVLKFSFIGVGVSFPERLLGNYDDVSHNLIPFETIGTYLTNFHHYNFNTWFYNTFGNVLLFMPLGILLPLIFTKIGGIKQLILASFIGILTIEFVQYFTLLGVFDIDDIILNLLGVVLGFCILSQFTKFRKRIIIHKFR</sequence>
<keyword evidence="1" id="KW-0812">Transmembrane</keyword>
<protein>
    <submittedName>
        <fullName evidence="3">VanZ family protein</fullName>
    </submittedName>
</protein>
<proteinExistence type="predicted"/>